<dbReference type="Pfam" id="PF04097">
    <property type="entry name" value="Nic96"/>
    <property type="match status" value="1"/>
</dbReference>
<protein>
    <recommendedName>
        <fullName evidence="7">Nuclear pore protein</fullName>
    </recommendedName>
</protein>
<evidence type="ECO:0008006" key="7">
    <source>
        <dbReference type="Google" id="ProtNLM"/>
    </source>
</evidence>
<dbReference type="EMBL" id="JADGJW010001043">
    <property type="protein sequence ID" value="KAJ3207626.1"/>
    <property type="molecule type" value="Genomic_DNA"/>
</dbReference>
<name>A0AAD5XSU6_9FUNG</name>
<accession>A0AAD5XSU6</accession>
<feature type="region of interest" description="Disordered" evidence="4">
    <location>
        <begin position="137"/>
        <end position="156"/>
    </location>
</feature>
<dbReference type="PROSITE" id="PS00018">
    <property type="entry name" value="EF_HAND_1"/>
    <property type="match status" value="1"/>
</dbReference>
<evidence type="ECO:0000256" key="1">
    <source>
        <dbReference type="ARBA" id="ARBA00004259"/>
    </source>
</evidence>
<dbReference type="PANTHER" id="PTHR11225:SF4">
    <property type="entry name" value="NUCLEAR PORE COMPLEX PROTEIN NUP93"/>
    <property type="match status" value="1"/>
</dbReference>
<evidence type="ECO:0000313" key="5">
    <source>
        <dbReference type="EMBL" id="KAJ3207626.1"/>
    </source>
</evidence>
<dbReference type="GO" id="GO:0006606">
    <property type="term" value="P:protein import into nucleus"/>
    <property type="evidence" value="ECO:0007669"/>
    <property type="project" value="TreeGrafter"/>
</dbReference>
<dbReference type="Proteomes" id="UP001211065">
    <property type="component" value="Unassembled WGS sequence"/>
</dbReference>
<dbReference type="PANTHER" id="PTHR11225">
    <property type="entry name" value="NUCLEAR PORE COMPLEX PROTEIN NUP93 NUCLEOPORIN NUP93 DEAD EYE PROTEIN"/>
    <property type="match status" value="1"/>
</dbReference>
<organism evidence="5 6">
    <name type="scientific">Clydaea vesicula</name>
    <dbReference type="NCBI Taxonomy" id="447962"/>
    <lineage>
        <taxon>Eukaryota</taxon>
        <taxon>Fungi</taxon>
        <taxon>Fungi incertae sedis</taxon>
        <taxon>Chytridiomycota</taxon>
        <taxon>Chytridiomycota incertae sedis</taxon>
        <taxon>Chytridiomycetes</taxon>
        <taxon>Lobulomycetales</taxon>
        <taxon>Lobulomycetaceae</taxon>
        <taxon>Clydaea</taxon>
    </lineage>
</organism>
<dbReference type="InterPro" id="IPR018247">
    <property type="entry name" value="EF_Hand_1_Ca_BS"/>
</dbReference>
<dbReference type="GO" id="GO:0016973">
    <property type="term" value="P:poly(A)+ mRNA export from nucleus"/>
    <property type="evidence" value="ECO:0007669"/>
    <property type="project" value="TreeGrafter"/>
</dbReference>
<evidence type="ECO:0000256" key="3">
    <source>
        <dbReference type="ARBA" id="ARBA00023242"/>
    </source>
</evidence>
<evidence type="ECO:0000313" key="6">
    <source>
        <dbReference type="Proteomes" id="UP001211065"/>
    </source>
</evidence>
<comment type="caution">
    <text evidence="5">The sequence shown here is derived from an EMBL/GenBank/DDBJ whole genome shotgun (WGS) entry which is preliminary data.</text>
</comment>
<comment type="subcellular location">
    <subcellularLocation>
        <location evidence="1">Nucleus envelope</location>
    </subcellularLocation>
</comment>
<proteinExistence type="inferred from homology"/>
<evidence type="ECO:0000256" key="2">
    <source>
        <dbReference type="ARBA" id="ARBA00010186"/>
    </source>
</evidence>
<gene>
    <name evidence="5" type="ORF">HK099_000237</name>
</gene>
<sequence>MSGIKNDFSCEKGFLKNKNRKTDIETKNTSKNEGVSRKKIHKKSLATRVMDNFNSDIITGNRLTLKHDRGKIGIFNNGKKSCSFNASGNLSSIAFNEKKFFSDGEIDEKNSWEKKKIKTQKIPTRSSYFMEANKESLTRATDQVEHKKKLNSSISSKKSHSVASTLEISSQSDDSLNKPVNISIKRINKKVSPEQIEDAHKNALKIAIPPINSKRKKKEEVTDACDSVKKSKIMDSTFSQKKLETQLGELNSMGAREELDCDNSVVANVVESQFEFKNIDNSVEKLESEGGRNANFSSPLIFAQKSEINSELEQITNKQENFNSTYDTEEQKINNLLDKEIIKFTELSELNNEVEDFDQFNDEEFWELVIQQHKNDVERKSFLTNVNNDASQYSLNEPMNNSQNLQNNASVGNETMNQDTLMIPSDILSGEYQNTFQCNNTKPYIPNNISEENQLIHRQHLLPNSSCVKNFSYNFPLEDVDESITSGEFLSPHIGVDARVIVAKDEDLRFKNRSSNIDTDTNNFVSILELIMDFQDLYNSSQSLTSHIVSTNFPSIDRGIDQIEQQSRKLFSKTTREGSRNIDTRTAYLLANKGYDAEKVAETLEQIDFAGTFESLNPIQDTDVESYLQHQHEIIVLSAVEDGRKQCVDDFEINFEKNLTRDWEISRKRIFEELGQRKALKRASPRTSHEFFRQSRHQYTYLPKTTLNPKMKNFSKVVMSLNDARLKEEDFGLIASFTKVVKQNEKGGDVTEKQLSDCWKLLSNILMEKNVENGVFKRNSLSALHYKELFDSQIQDNKFTVNNFQKIIVEGGKEFLSQHFWQFMEDSISHNRSATLGMPSVNTVVDAFVKLKFTKYGNFTKSYIEVYDIGDSKKAIWVHLFYLVRANRTNEAVSYIEEHHSYFSSSDSNFSNYFKTWVSGGLDKQLRNMLLQHWNNYIKDSLKVGNRGIIEGDPFKYALYKLIGRCELNRKVVPGNDVLPSTQDYLWFQLMLIQEGTKSEESTQDRFTLRDMAKSMKRFGCEHFCPHGKQLTNWAFVLFICGEFEQAIDFLFSIPDLQVDAVHFGIALAYYGVLRIFESPHLGNAGIKVLDYKTISTPAGEYQISSINFSNILESYSKSFSTSSTVEALHYVFVIGLFGSEIEDVDSQFFSNQKKPGAQEYTNILHQFIVDIILENLDKIDLLLGSVRDDCVRLPGFLEKYMKLLHIKSTEAFLNIITKTAATKCDERGNYDDTIVLYDLAGEYDEVFSILNKRLGEKISQRTYVGPLQPAPVSFKLQDQKISLIATEILDKYENHAQIFNKVKRSKLDGCKILISLMEFFNLIDQKKYKESITITDTLKIFPTIEDPKLAKKKALDLEILDENVLKVLDGVLIFLMYSYRQLNNSFKRFGNFEELHEINTRMKALILFCSNVRYKLPQDVYGQLVKLHNGEVV</sequence>
<evidence type="ECO:0000256" key="4">
    <source>
        <dbReference type="SAM" id="MobiDB-lite"/>
    </source>
</evidence>
<keyword evidence="6" id="KW-1185">Reference proteome</keyword>
<reference evidence="5" key="1">
    <citation type="submission" date="2020-05" db="EMBL/GenBank/DDBJ databases">
        <title>Phylogenomic resolution of chytrid fungi.</title>
        <authorList>
            <person name="Stajich J.E."/>
            <person name="Amses K."/>
            <person name="Simmons R."/>
            <person name="Seto K."/>
            <person name="Myers J."/>
            <person name="Bonds A."/>
            <person name="Quandt C.A."/>
            <person name="Barry K."/>
            <person name="Liu P."/>
            <person name="Grigoriev I."/>
            <person name="Longcore J.E."/>
            <person name="James T.Y."/>
        </authorList>
    </citation>
    <scope>NUCLEOTIDE SEQUENCE</scope>
    <source>
        <strain evidence="5">JEL0476</strain>
    </source>
</reference>
<comment type="similarity">
    <text evidence="2">Belongs to the nucleoporin interacting component (NIC) family.</text>
</comment>
<dbReference type="GO" id="GO:0005643">
    <property type="term" value="C:nuclear pore"/>
    <property type="evidence" value="ECO:0007669"/>
    <property type="project" value="InterPro"/>
</dbReference>
<dbReference type="GO" id="GO:0017056">
    <property type="term" value="F:structural constituent of nuclear pore"/>
    <property type="evidence" value="ECO:0007669"/>
    <property type="project" value="InterPro"/>
</dbReference>
<dbReference type="InterPro" id="IPR007231">
    <property type="entry name" value="Nucleoporin_int_Nup93/Nic96"/>
</dbReference>
<keyword evidence="3" id="KW-0539">Nucleus</keyword>